<comment type="similarity">
    <text evidence="1">Belongs to the LptD family.</text>
</comment>
<proteinExistence type="inferred from homology"/>
<comment type="caution">
    <text evidence="3">The sequence shown here is derived from an EMBL/GenBank/DDBJ whole genome shotgun (WGS) entry which is preliminary data.</text>
</comment>
<dbReference type="Proteomes" id="UP001235269">
    <property type="component" value="Unassembled WGS sequence"/>
</dbReference>
<reference evidence="3 4" key="1">
    <citation type="submission" date="2023-07" db="EMBL/GenBank/DDBJ databases">
        <title>Genomic Encyclopedia of Type Strains, Phase IV (KMG-IV): sequencing the most valuable type-strain genomes for metagenomic binning, comparative biology and taxonomic classification.</title>
        <authorList>
            <person name="Goeker M."/>
        </authorList>
    </citation>
    <scope>NUCLEOTIDE SEQUENCE [LARGE SCALE GENOMIC DNA]</scope>
    <source>
        <strain evidence="3 4">DSM 100301</strain>
    </source>
</reference>
<keyword evidence="1" id="KW-0998">Cell outer membrane</keyword>
<dbReference type="PANTHER" id="PTHR30189:SF1">
    <property type="entry name" value="LPS-ASSEMBLY PROTEIN LPTD"/>
    <property type="match status" value="1"/>
</dbReference>
<dbReference type="InterPro" id="IPR050218">
    <property type="entry name" value="LptD"/>
</dbReference>
<keyword evidence="1" id="KW-0732">Signal</keyword>
<dbReference type="RefSeq" id="WP_307156337.1">
    <property type="nucleotide sequence ID" value="NZ_JAUSWH010000001.1"/>
</dbReference>
<dbReference type="PANTHER" id="PTHR30189">
    <property type="entry name" value="LPS-ASSEMBLY PROTEIN"/>
    <property type="match status" value="1"/>
</dbReference>
<evidence type="ECO:0000259" key="2">
    <source>
        <dbReference type="Pfam" id="PF04453"/>
    </source>
</evidence>
<dbReference type="InterPro" id="IPR020889">
    <property type="entry name" value="LipoPS_assembly_LptD"/>
</dbReference>
<evidence type="ECO:0000256" key="1">
    <source>
        <dbReference type="HAMAP-Rule" id="MF_01411"/>
    </source>
</evidence>
<evidence type="ECO:0000313" key="3">
    <source>
        <dbReference type="EMBL" id="MDQ0454137.1"/>
    </source>
</evidence>
<comment type="subcellular location">
    <subcellularLocation>
        <location evidence="1">Cell outer membrane</location>
    </subcellularLocation>
</comment>
<feature type="domain" description="LptD C-terminal" evidence="2">
    <location>
        <begin position="309"/>
        <end position="687"/>
    </location>
</feature>
<organism evidence="3 4">
    <name type="scientific">Rhizobium paknamense</name>
    <dbReference type="NCBI Taxonomy" id="1206817"/>
    <lineage>
        <taxon>Bacteria</taxon>
        <taxon>Pseudomonadati</taxon>
        <taxon>Pseudomonadota</taxon>
        <taxon>Alphaproteobacteria</taxon>
        <taxon>Hyphomicrobiales</taxon>
        <taxon>Rhizobiaceae</taxon>
        <taxon>Rhizobium/Agrobacterium group</taxon>
        <taxon>Rhizobium</taxon>
    </lineage>
</organism>
<comment type="function">
    <text evidence="1">Involved in the assembly of lipopolysaccharide (LPS) at the surface of the outer membrane.</text>
</comment>
<gene>
    <name evidence="1" type="primary">lptD</name>
    <name evidence="3" type="ORF">QO005_000452</name>
</gene>
<dbReference type="EMBL" id="JAUSWH010000001">
    <property type="protein sequence ID" value="MDQ0454137.1"/>
    <property type="molecule type" value="Genomic_DNA"/>
</dbReference>
<dbReference type="HAMAP" id="MF_01411">
    <property type="entry name" value="LPS_assembly_LptD"/>
    <property type="match status" value="1"/>
</dbReference>
<dbReference type="Pfam" id="PF04453">
    <property type="entry name" value="LptD"/>
    <property type="match status" value="1"/>
</dbReference>
<evidence type="ECO:0000313" key="4">
    <source>
        <dbReference type="Proteomes" id="UP001235269"/>
    </source>
</evidence>
<accession>A0ABU0I7F0</accession>
<keyword evidence="4" id="KW-1185">Reference proteome</keyword>
<keyword evidence="1" id="KW-0472">Membrane</keyword>
<dbReference type="Gene3D" id="2.60.450.10">
    <property type="entry name" value="Lipopolysaccharide (LPS) transport protein A like domain"/>
    <property type="match status" value="1"/>
</dbReference>
<sequence length="778" mass="86567">MAASDRKNLKRLFTALLAGVAIGVTVVPPGRASAQDAAGQGMLKPKIADDAKLMLAANELVYNKDAQKVVATGGVQMNYGGYQMVARRVEYDQKSGRMMAYDNIELIEPGGNRIYSDKLDVTDDFANGFVDALRIETTDNTRLAAQKGERVNGDQMILYKGVYTACLPCSEQNRPPLWQIKAERVVQNGKTHTIRLEKARFQLFGQTIASIPAIEVPDNTVKRKSGFLFPEMSTTQNLGFGLKVPYYWAISPQTDATIKVGGYTSQGVLIDTEVRHQFEDGLATFRFAGIDQLNPGKFDANTTDAEKDFRGMVGSTGEFQINPRWTFGWDAMVQSDNNFSRTYGLEGFDQKTHTNQVYLTGLGERNFFDMRAYYFDVQDADLKDVAERQQPIVWPTIDYSYYAPEPVYGGELSANINFTTLTRYNDDILNLNNGNNRYQGLKGTDSRLSAEAEWKRTFDTPQGILLTPILAARGDAFGVDMRAPSSYAGSYDDTTANTRGMVTAGLEVRYPWLLSTANSSHVIEPIAQIFVRPNEQMAGRLPNEDAQSFVFDATNLFERDKFSGYDRVEGGTRANVGFRYTGSFDNGYTLKSIFGQSYQLAGKNSFASQDLVYAGNESGLETSVSDYVGMFGIDTPLGITASVNGRFDEKTFEVQRTDSAVGYHNDTFQTNFIYTQIAAQPNYGYDYEREEVQNTSSVKVGDFWSIFSSVTWDVKKSDINRYGIGVSYADDCTIFSIVYKNKRDTDDESANDWTIGARLTFRTLGDVKVGNTDVASFN</sequence>
<name>A0ABU0I7F0_9HYPH</name>
<comment type="caution">
    <text evidence="1">Lacks conserved residue(s) required for the propagation of feature annotation.</text>
</comment>
<dbReference type="InterPro" id="IPR007543">
    <property type="entry name" value="LptD_C"/>
</dbReference>
<comment type="subunit">
    <text evidence="1">Component of the lipopolysaccharide transport and assembly complex.</text>
</comment>
<protein>
    <recommendedName>
        <fullName evidence="1">LPS-assembly protein LptD</fullName>
    </recommendedName>
</protein>